<dbReference type="SUPFAM" id="SSF55174">
    <property type="entry name" value="Alpha-L RNA-binding motif"/>
    <property type="match status" value="1"/>
</dbReference>
<sequence>MEQIRLNKYLAECGVCSRRDADRLIEEGRVQINGLRACKGQLVCHGDEVRVDQKIVQKQNQKTVLAFYKPTGVTCTERDVHAEKKITDVISYPVRVTYAGRLDKDSEGLLLLTNDGDLIDAIMRGANQHEKEYVVKVDKEITLEFLDKMSGGIYLKELGITTRKCRAEQSGKYTFHLTLTQGVNRQIRRMCKACGYQVRSLKRIRVMNVSLDGLLPGQYREVMGKEREELYARAGLSGKA</sequence>
<keyword evidence="3" id="KW-0694">RNA-binding</keyword>
<reference evidence="6" key="2">
    <citation type="submission" date="2021-04" db="EMBL/GenBank/DDBJ databases">
        <authorList>
            <person name="Gilroy R."/>
        </authorList>
    </citation>
    <scope>NUCLEOTIDE SEQUENCE</scope>
    <source>
        <strain evidence="6">CHK195-6426</strain>
    </source>
</reference>
<dbReference type="CDD" id="cd00165">
    <property type="entry name" value="S4"/>
    <property type="match status" value="1"/>
</dbReference>
<comment type="caution">
    <text evidence="6">The sequence shown here is derived from an EMBL/GenBank/DDBJ whole genome shotgun (WGS) entry which is preliminary data.</text>
</comment>
<dbReference type="SMART" id="SM00363">
    <property type="entry name" value="S4"/>
    <property type="match status" value="1"/>
</dbReference>
<dbReference type="Pfam" id="PF01479">
    <property type="entry name" value="S4"/>
    <property type="match status" value="1"/>
</dbReference>
<dbReference type="SUPFAM" id="SSF55120">
    <property type="entry name" value="Pseudouridine synthase"/>
    <property type="match status" value="1"/>
</dbReference>
<evidence type="ECO:0000256" key="3">
    <source>
        <dbReference type="PROSITE-ProRule" id="PRU00182"/>
    </source>
</evidence>
<name>A0A9D1R7E7_9FIRM</name>
<dbReference type="GO" id="GO:0120159">
    <property type="term" value="F:rRNA pseudouridine synthase activity"/>
    <property type="evidence" value="ECO:0007669"/>
    <property type="project" value="UniProtKB-ARBA"/>
</dbReference>
<dbReference type="EMBL" id="DXGH01000042">
    <property type="protein sequence ID" value="HIW81457.1"/>
    <property type="molecule type" value="Genomic_DNA"/>
</dbReference>
<dbReference type="InterPro" id="IPR002942">
    <property type="entry name" value="S4_RNA-bd"/>
</dbReference>
<gene>
    <name evidence="6" type="ORF">H9742_08075</name>
</gene>
<dbReference type="NCBIfam" id="TIGR00093">
    <property type="entry name" value="pseudouridine synthase"/>
    <property type="match status" value="1"/>
</dbReference>
<organism evidence="6 7">
    <name type="scientific">Candidatus Acetatifactor stercoripullorum</name>
    <dbReference type="NCBI Taxonomy" id="2838414"/>
    <lineage>
        <taxon>Bacteria</taxon>
        <taxon>Bacillati</taxon>
        <taxon>Bacillota</taxon>
        <taxon>Clostridia</taxon>
        <taxon>Lachnospirales</taxon>
        <taxon>Lachnospiraceae</taxon>
        <taxon>Acetatifactor</taxon>
    </lineage>
</organism>
<dbReference type="Gene3D" id="3.30.70.1560">
    <property type="entry name" value="Alpha-L RNA-binding motif"/>
    <property type="match status" value="1"/>
</dbReference>
<evidence type="ECO:0000256" key="1">
    <source>
        <dbReference type="ARBA" id="ARBA00008348"/>
    </source>
</evidence>
<reference evidence="6" key="1">
    <citation type="journal article" date="2021" name="PeerJ">
        <title>Extensive microbial diversity within the chicken gut microbiome revealed by metagenomics and culture.</title>
        <authorList>
            <person name="Gilroy R."/>
            <person name="Ravi A."/>
            <person name="Getino M."/>
            <person name="Pursley I."/>
            <person name="Horton D.L."/>
            <person name="Alikhan N.F."/>
            <person name="Baker D."/>
            <person name="Gharbi K."/>
            <person name="Hall N."/>
            <person name="Watson M."/>
            <person name="Adriaenssens E.M."/>
            <person name="Foster-Nyarko E."/>
            <person name="Jarju S."/>
            <person name="Secka A."/>
            <person name="Antonio M."/>
            <person name="Oren A."/>
            <person name="Chaudhuri R.R."/>
            <person name="La Ragione R."/>
            <person name="Hildebrand F."/>
            <person name="Pallen M.J."/>
        </authorList>
    </citation>
    <scope>NUCLEOTIDE SEQUENCE</scope>
    <source>
        <strain evidence="6">CHK195-6426</strain>
    </source>
</reference>
<dbReference type="AlphaFoldDB" id="A0A9D1R7E7"/>
<dbReference type="PANTHER" id="PTHR47683:SF2">
    <property type="entry name" value="RNA-BINDING S4 DOMAIN-CONTAINING PROTEIN"/>
    <property type="match status" value="1"/>
</dbReference>
<comment type="similarity">
    <text evidence="1 4">Belongs to the pseudouridine synthase RsuA family.</text>
</comment>
<dbReference type="Gene3D" id="3.30.70.580">
    <property type="entry name" value="Pseudouridine synthase I, catalytic domain, N-terminal subdomain"/>
    <property type="match status" value="1"/>
</dbReference>
<dbReference type="InterPro" id="IPR006145">
    <property type="entry name" value="PsdUridine_synth_RsuA/RluA"/>
</dbReference>
<dbReference type="InterPro" id="IPR000748">
    <property type="entry name" value="PsdUridine_synth_RsuA/RluB/E/F"/>
</dbReference>
<dbReference type="Pfam" id="PF00849">
    <property type="entry name" value="PseudoU_synth_2"/>
    <property type="match status" value="1"/>
</dbReference>
<proteinExistence type="inferred from homology"/>
<dbReference type="InterPro" id="IPR020103">
    <property type="entry name" value="PsdUridine_synth_cat_dom_sf"/>
</dbReference>
<dbReference type="PANTHER" id="PTHR47683">
    <property type="entry name" value="PSEUDOURIDINE SYNTHASE FAMILY PROTEIN-RELATED"/>
    <property type="match status" value="1"/>
</dbReference>
<feature type="domain" description="RNA-binding S4" evidence="5">
    <location>
        <begin position="4"/>
        <end position="61"/>
    </location>
</feature>
<dbReference type="EC" id="5.4.99.-" evidence="4"/>
<dbReference type="PROSITE" id="PS01149">
    <property type="entry name" value="PSI_RSU"/>
    <property type="match status" value="1"/>
</dbReference>
<evidence type="ECO:0000256" key="4">
    <source>
        <dbReference type="RuleBase" id="RU003887"/>
    </source>
</evidence>
<dbReference type="Proteomes" id="UP000824265">
    <property type="component" value="Unassembled WGS sequence"/>
</dbReference>
<evidence type="ECO:0000256" key="2">
    <source>
        <dbReference type="ARBA" id="ARBA00023235"/>
    </source>
</evidence>
<accession>A0A9D1R7E7</accession>
<dbReference type="PROSITE" id="PS50889">
    <property type="entry name" value="S4"/>
    <property type="match status" value="1"/>
</dbReference>
<dbReference type="InterPro" id="IPR036986">
    <property type="entry name" value="S4_RNA-bd_sf"/>
</dbReference>
<dbReference type="InterPro" id="IPR042092">
    <property type="entry name" value="PsdUridine_s_RsuA/RluB/E/F_cat"/>
</dbReference>
<evidence type="ECO:0000313" key="6">
    <source>
        <dbReference type="EMBL" id="HIW81457.1"/>
    </source>
</evidence>
<dbReference type="InterPro" id="IPR018496">
    <property type="entry name" value="PsdUridine_synth_RsuA/RluB_CS"/>
</dbReference>
<dbReference type="InterPro" id="IPR050343">
    <property type="entry name" value="RsuA_PseudoU_synthase"/>
</dbReference>
<dbReference type="GO" id="GO:0003723">
    <property type="term" value="F:RNA binding"/>
    <property type="evidence" value="ECO:0007669"/>
    <property type="project" value="UniProtKB-KW"/>
</dbReference>
<dbReference type="Gene3D" id="3.10.290.10">
    <property type="entry name" value="RNA-binding S4 domain"/>
    <property type="match status" value="1"/>
</dbReference>
<protein>
    <recommendedName>
        <fullName evidence="4">Pseudouridine synthase</fullName>
        <ecNumber evidence="4">5.4.99.-</ecNumber>
    </recommendedName>
</protein>
<evidence type="ECO:0000313" key="7">
    <source>
        <dbReference type="Proteomes" id="UP000824265"/>
    </source>
</evidence>
<evidence type="ECO:0000259" key="5">
    <source>
        <dbReference type="SMART" id="SM00363"/>
    </source>
</evidence>
<dbReference type="GO" id="GO:0000455">
    <property type="term" value="P:enzyme-directed rRNA pseudouridine synthesis"/>
    <property type="evidence" value="ECO:0007669"/>
    <property type="project" value="UniProtKB-ARBA"/>
</dbReference>
<keyword evidence="2 4" id="KW-0413">Isomerase</keyword>
<dbReference type="FunFam" id="3.10.290.10:FF:000003">
    <property type="entry name" value="Pseudouridine synthase"/>
    <property type="match status" value="1"/>
</dbReference>
<dbReference type="InterPro" id="IPR020094">
    <property type="entry name" value="TruA/RsuA/RluB/E/F_N"/>
</dbReference>